<dbReference type="Pfam" id="PF08706">
    <property type="entry name" value="D5_N"/>
    <property type="match status" value="1"/>
</dbReference>
<dbReference type="InterPro" id="IPR006500">
    <property type="entry name" value="Helicase_put_C_phage/plasmid"/>
</dbReference>
<evidence type="ECO:0000256" key="1">
    <source>
        <dbReference type="ARBA" id="ARBA00022741"/>
    </source>
</evidence>
<dbReference type="PANTHER" id="PTHR35372:SF2">
    <property type="entry name" value="SF3 HELICASE DOMAIN-CONTAINING PROTEIN"/>
    <property type="match status" value="1"/>
</dbReference>
<dbReference type="AlphaFoldDB" id="A0A0Z7ZP67"/>
<keyword evidence="3" id="KW-0067">ATP-binding</keyword>
<evidence type="ECO:0000256" key="2">
    <source>
        <dbReference type="ARBA" id="ARBA00022801"/>
    </source>
</evidence>
<dbReference type="InterPro" id="IPR014015">
    <property type="entry name" value="Helicase_SF3_DNA-vir"/>
</dbReference>
<gene>
    <name evidence="4" type="ORF">ERS132539_02034</name>
</gene>
<evidence type="ECO:0000313" key="5">
    <source>
        <dbReference type="Proteomes" id="UP000069526"/>
    </source>
</evidence>
<dbReference type="InterPro" id="IPR027417">
    <property type="entry name" value="P-loop_NTPase"/>
</dbReference>
<keyword evidence="2" id="KW-0378">Hydrolase</keyword>
<organism evidence="4 5">
    <name type="scientific">Streptococcus suis</name>
    <dbReference type="NCBI Taxonomy" id="1307"/>
    <lineage>
        <taxon>Bacteria</taxon>
        <taxon>Bacillati</taxon>
        <taxon>Bacillota</taxon>
        <taxon>Bacilli</taxon>
        <taxon>Lactobacillales</taxon>
        <taxon>Streptococcaceae</taxon>
        <taxon>Streptococcus</taxon>
    </lineage>
</organism>
<accession>A0A0Z7ZP67</accession>
<dbReference type="SMART" id="SM00885">
    <property type="entry name" value="D5_N"/>
    <property type="match status" value="1"/>
</dbReference>
<evidence type="ECO:0000313" key="4">
    <source>
        <dbReference type="EMBL" id="CYW62199.1"/>
    </source>
</evidence>
<dbReference type="GO" id="GO:0016787">
    <property type="term" value="F:hydrolase activity"/>
    <property type="evidence" value="ECO:0007669"/>
    <property type="project" value="UniProtKB-KW"/>
</dbReference>
<dbReference type="Gene3D" id="3.40.50.300">
    <property type="entry name" value="P-loop containing nucleotide triphosphate hydrolases"/>
    <property type="match status" value="1"/>
</dbReference>
<dbReference type="InterPro" id="IPR051620">
    <property type="entry name" value="ORF904-like_C"/>
</dbReference>
<dbReference type="InterPro" id="IPR045455">
    <property type="entry name" value="NrS-1_pol-like_helicase"/>
</dbReference>
<dbReference type="InterPro" id="IPR014818">
    <property type="entry name" value="Phage/plasmid_primase_P4_C"/>
</dbReference>
<dbReference type="SUPFAM" id="SSF52540">
    <property type="entry name" value="P-loop containing nucleoside triphosphate hydrolases"/>
    <property type="match status" value="1"/>
</dbReference>
<dbReference type="PANTHER" id="PTHR35372">
    <property type="entry name" value="ATP BINDING PROTEIN-RELATED"/>
    <property type="match status" value="1"/>
</dbReference>
<evidence type="ECO:0000256" key="3">
    <source>
        <dbReference type="ARBA" id="ARBA00022840"/>
    </source>
</evidence>
<proteinExistence type="predicted"/>
<dbReference type="RefSeq" id="WP_044686401.1">
    <property type="nucleotide sequence ID" value="NZ_CECS01000032.1"/>
</dbReference>
<protein>
    <submittedName>
        <fullName evidence="4">Phage replication protein</fullName>
    </submittedName>
</protein>
<dbReference type="GO" id="GO:0005524">
    <property type="term" value="F:ATP binding"/>
    <property type="evidence" value="ECO:0007669"/>
    <property type="project" value="UniProtKB-KW"/>
</dbReference>
<dbReference type="EMBL" id="FIJK01000064">
    <property type="protein sequence ID" value="CYW62199.1"/>
    <property type="molecule type" value="Genomic_DNA"/>
</dbReference>
<dbReference type="Proteomes" id="UP000069526">
    <property type="component" value="Unassembled WGS sequence"/>
</dbReference>
<dbReference type="Pfam" id="PF19263">
    <property type="entry name" value="DUF5906"/>
    <property type="match status" value="1"/>
</dbReference>
<dbReference type="NCBIfam" id="TIGR01613">
    <property type="entry name" value="primase_Cterm"/>
    <property type="match status" value="1"/>
</dbReference>
<reference evidence="4 5" key="1">
    <citation type="submission" date="2016-02" db="EMBL/GenBank/DDBJ databases">
        <authorList>
            <consortium name="Pathogen Informatics"/>
        </authorList>
    </citation>
    <scope>NUCLEOTIDE SEQUENCE [LARGE SCALE GENOMIC DNA]</scope>
    <source>
        <strain evidence="4 5">SS1013</strain>
    </source>
</reference>
<keyword evidence="1" id="KW-0547">Nucleotide-binding</keyword>
<sequence>MKELYNTLYELGVIWREEHQYTVNEGKKNEKIVIPIPEVSTVAKYLRQVCHFAFISTGDSSDKSPLYLYHYDKGVYTDSVDLFNKLCAKFDSRLKPRAWADIRAFIRTTTRISKPFSDHTRIPVANGVFNLKTKQLEPFSPDFVITSKIRTAYNGAARKPILDGWFDFEQWLKIIACGDDEIYALLWQIMNEAINPNRTRGKLAILLGDGNNGKGTFQSLLMNLIGADKVATLRPDQFEGHNLASLSGKVCNIGDDISNRYIDEVSDLMSIVTGDTVTINPKHQQPFELSLKLFCLFSANELPRVRNKSQGWYRRLCIVPFKADFNGQKERPEIKNIFLKDTELLEWVLFKILNMPAFDKFIEPEAVAKEIDSYKKENDYLYAFVTDDYTERELHLIERVPLKWIKEEYRTFLDENDLSAHIPYSFGKDLVRILRVHTGGKYSLRKGRLKKKEAEVFPYPLTIAEYTEYPLRLVEKDG</sequence>
<dbReference type="PROSITE" id="PS51206">
    <property type="entry name" value="SF3_HELICASE_1"/>
    <property type="match status" value="1"/>
</dbReference>
<name>A0A0Z7ZP67_STRSU</name>